<dbReference type="EMBL" id="BAABBX010000015">
    <property type="protein sequence ID" value="GAA4190867.1"/>
    <property type="molecule type" value="Genomic_DNA"/>
</dbReference>
<reference evidence="3" key="1">
    <citation type="journal article" date="2019" name="Int. J. Syst. Evol. Microbiol.">
        <title>The Global Catalogue of Microorganisms (GCM) 10K type strain sequencing project: providing services to taxonomists for standard genome sequencing and annotation.</title>
        <authorList>
            <consortium name="The Broad Institute Genomics Platform"/>
            <consortium name="The Broad Institute Genome Sequencing Center for Infectious Disease"/>
            <person name="Wu L."/>
            <person name="Ma J."/>
        </authorList>
    </citation>
    <scope>NUCLEOTIDE SEQUENCE [LARGE SCALE GENOMIC DNA]</scope>
    <source>
        <strain evidence="3">JCM 17593</strain>
    </source>
</reference>
<dbReference type="PANTHER" id="PTHR36974">
    <property type="entry name" value="MEMBRANE PROTEIN-RELATED"/>
    <property type="match status" value="1"/>
</dbReference>
<dbReference type="RefSeq" id="WP_344777251.1">
    <property type="nucleotide sequence ID" value="NZ_BAABBX010000015.1"/>
</dbReference>
<keyword evidence="1" id="KW-1133">Transmembrane helix</keyword>
<evidence type="ECO:0000313" key="2">
    <source>
        <dbReference type="EMBL" id="GAA4190867.1"/>
    </source>
</evidence>
<keyword evidence="1" id="KW-0812">Transmembrane</keyword>
<protein>
    <recommendedName>
        <fullName evidence="4">DoxX family protein</fullName>
    </recommendedName>
</protein>
<proteinExistence type="predicted"/>
<sequence>MVPLVVLMVSAFTARGIGLLGAGFFGSWSAALAAGLAAMFFLTAFSHWARPRRDGLIAIVPPWIPAPRQIVTVTGILEAAGALGVLVPATRFAAASCLAVLLILMFPANVRAARGVDHPAAPSTPLPLRTMLQVVFVSAAGFVAYTSAGL</sequence>
<evidence type="ECO:0008006" key="4">
    <source>
        <dbReference type="Google" id="ProtNLM"/>
    </source>
</evidence>
<dbReference type="Proteomes" id="UP001500213">
    <property type="component" value="Unassembled WGS sequence"/>
</dbReference>
<gene>
    <name evidence="2" type="ORF">GCM10022288_20840</name>
</gene>
<dbReference type="PANTHER" id="PTHR36974:SF1">
    <property type="entry name" value="DOXX FAMILY MEMBRANE PROTEIN"/>
    <property type="match status" value="1"/>
</dbReference>
<organism evidence="2 3">
    <name type="scientific">Gryllotalpicola kribbensis</name>
    <dbReference type="NCBI Taxonomy" id="993084"/>
    <lineage>
        <taxon>Bacteria</taxon>
        <taxon>Bacillati</taxon>
        <taxon>Actinomycetota</taxon>
        <taxon>Actinomycetes</taxon>
        <taxon>Micrococcales</taxon>
        <taxon>Microbacteriaceae</taxon>
        <taxon>Gryllotalpicola</taxon>
    </lineage>
</organism>
<name>A0ABP8AUJ0_9MICO</name>
<feature type="transmembrane region" description="Helical" evidence="1">
    <location>
        <begin position="26"/>
        <end position="49"/>
    </location>
</feature>
<comment type="caution">
    <text evidence="2">The sequence shown here is derived from an EMBL/GenBank/DDBJ whole genome shotgun (WGS) entry which is preliminary data.</text>
</comment>
<feature type="transmembrane region" description="Helical" evidence="1">
    <location>
        <begin position="93"/>
        <end position="110"/>
    </location>
</feature>
<keyword evidence="3" id="KW-1185">Reference proteome</keyword>
<keyword evidence="1" id="KW-0472">Membrane</keyword>
<evidence type="ECO:0000256" key="1">
    <source>
        <dbReference type="SAM" id="Phobius"/>
    </source>
</evidence>
<accession>A0ABP8AUJ0</accession>
<evidence type="ECO:0000313" key="3">
    <source>
        <dbReference type="Proteomes" id="UP001500213"/>
    </source>
</evidence>